<evidence type="ECO:0000313" key="2">
    <source>
        <dbReference type="Proteomes" id="UP000078597"/>
    </source>
</evidence>
<sequence>MTRYLTPSYNTYDRRICENAFIREELSMENGEKRLHQIKRKKKYQGEREKELLKKPKIYKFSDREISA</sequence>
<protein>
    <submittedName>
        <fullName evidence="1">Uncharacterized protein</fullName>
    </submittedName>
</protein>
<proteinExistence type="predicted"/>
<dbReference type="EMBL" id="FLQW01005500">
    <property type="protein sequence ID" value="SBS99084.1"/>
    <property type="molecule type" value="Genomic_DNA"/>
</dbReference>
<accession>A0A1A8X4I2</accession>
<evidence type="ECO:0000313" key="1">
    <source>
        <dbReference type="EMBL" id="SBS99084.1"/>
    </source>
</evidence>
<dbReference type="Proteomes" id="UP000078597">
    <property type="component" value="Unassembled WGS sequence"/>
</dbReference>
<dbReference type="AlphaFoldDB" id="A0A1A8X4I2"/>
<dbReference type="VEuPathDB" id="PlasmoDB:PmUG01_04028600"/>
<reference evidence="2" key="1">
    <citation type="submission" date="2016-05" db="EMBL/GenBank/DDBJ databases">
        <authorList>
            <person name="Naeem Raeece"/>
        </authorList>
    </citation>
    <scope>NUCLEOTIDE SEQUENCE [LARGE SCALE GENOMIC DNA]</scope>
</reference>
<gene>
    <name evidence="1" type="ORF">PMALA_067240</name>
</gene>
<name>A0A1A8X4I2_PLAMA</name>
<organism evidence="1 2">
    <name type="scientific">Plasmodium malariae</name>
    <dbReference type="NCBI Taxonomy" id="5858"/>
    <lineage>
        <taxon>Eukaryota</taxon>
        <taxon>Sar</taxon>
        <taxon>Alveolata</taxon>
        <taxon>Apicomplexa</taxon>
        <taxon>Aconoidasida</taxon>
        <taxon>Haemosporida</taxon>
        <taxon>Plasmodiidae</taxon>
        <taxon>Plasmodium</taxon>
        <taxon>Plasmodium (Plasmodium)</taxon>
    </lineage>
</organism>